<dbReference type="Pfam" id="PF02826">
    <property type="entry name" value="2-Hacid_dh_C"/>
    <property type="match status" value="1"/>
</dbReference>
<dbReference type="SUPFAM" id="SSF51735">
    <property type="entry name" value="NAD(P)-binding Rossmann-fold domains"/>
    <property type="match status" value="1"/>
</dbReference>
<dbReference type="PANTHER" id="PTHR43761">
    <property type="entry name" value="D-ISOMER SPECIFIC 2-HYDROXYACID DEHYDROGENASE FAMILY PROTEIN (AFU_ORTHOLOGUE AFUA_1G13630)"/>
    <property type="match status" value="1"/>
</dbReference>
<dbReference type="Gene3D" id="3.40.50.720">
    <property type="entry name" value="NAD(P)-binding Rossmann-like Domain"/>
    <property type="match status" value="2"/>
</dbReference>
<keyword evidence="3" id="KW-0520">NAD</keyword>
<sequence length="314" mass="33381">MGTDRPLVLLTDVSDIDPQPAIDLLERNGFDVEVLKLDVDPVVPERARRAVAAVGGYAHLGTDFFAAVPDLEFVALTSAGADMVDTSAAEKHGVEIRPLYGAATEEVAVHALALVLAVERGIRVTEQVAAGSWSEAFTHLPRRLSTCTLGVLGLGRIGAEFARVARPLFGRVVGYDPYVPAPDGVEAVGLDQLLAASDVLSVHMPLSGETRGMLGSAELARLPHGASLINVSRAEIVDQGALLAALDDGRLRGAGLDVLIGEPPALDDPLRDHSRTVVTPHVGYLSKGSLRVYEEKPAATIVEWWLTRSKEQSR</sequence>
<keyword evidence="2" id="KW-0560">Oxidoreductase</keyword>
<evidence type="ECO:0000256" key="2">
    <source>
        <dbReference type="ARBA" id="ARBA00023002"/>
    </source>
</evidence>
<dbReference type="InterPro" id="IPR006140">
    <property type="entry name" value="D-isomer_DH_NAD-bd"/>
</dbReference>
<comment type="caution">
    <text evidence="5">The sequence shown here is derived from an EMBL/GenBank/DDBJ whole genome shotgun (WGS) entry which is preliminary data.</text>
</comment>
<comment type="similarity">
    <text evidence="1">Belongs to the D-isomer specific 2-hydroxyacid dehydrogenase family.</text>
</comment>
<evidence type="ECO:0000256" key="1">
    <source>
        <dbReference type="ARBA" id="ARBA00005854"/>
    </source>
</evidence>
<gene>
    <name evidence="5" type="ORF">Aco03nite_065610</name>
</gene>
<dbReference type="PROSITE" id="PS00065">
    <property type="entry name" value="D_2_HYDROXYACID_DH_1"/>
    <property type="match status" value="1"/>
</dbReference>
<dbReference type="EMBL" id="BOMG01000082">
    <property type="protein sequence ID" value="GID58157.1"/>
    <property type="molecule type" value="Genomic_DNA"/>
</dbReference>
<dbReference type="Proteomes" id="UP000612282">
    <property type="component" value="Unassembled WGS sequence"/>
</dbReference>
<accession>A0ABQ3XI16</accession>
<reference evidence="5 6" key="1">
    <citation type="submission" date="2021-01" db="EMBL/GenBank/DDBJ databases">
        <title>Whole genome shotgun sequence of Actinoplanes couchii NBRC 106145.</title>
        <authorList>
            <person name="Komaki H."/>
            <person name="Tamura T."/>
        </authorList>
    </citation>
    <scope>NUCLEOTIDE SEQUENCE [LARGE SCALE GENOMIC DNA]</scope>
    <source>
        <strain evidence="5 6">NBRC 106145</strain>
    </source>
</reference>
<proteinExistence type="inferred from homology"/>
<dbReference type="InterPro" id="IPR029752">
    <property type="entry name" value="D-isomer_DH_CS1"/>
</dbReference>
<evidence type="ECO:0000256" key="3">
    <source>
        <dbReference type="ARBA" id="ARBA00023027"/>
    </source>
</evidence>
<name>A0ABQ3XI16_9ACTN</name>
<dbReference type="PROSITE" id="PS00670">
    <property type="entry name" value="D_2_HYDROXYACID_DH_2"/>
    <property type="match status" value="1"/>
</dbReference>
<keyword evidence="6" id="KW-1185">Reference proteome</keyword>
<feature type="domain" description="D-isomer specific 2-hydroxyacid dehydrogenase NAD-binding" evidence="4">
    <location>
        <begin position="113"/>
        <end position="283"/>
    </location>
</feature>
<dbReference type="InterPro" id="IPR050418">
    <property type="entry name" value="D-iso_2-hydroxyacid_DH_PdxB"/>
</dbReference>
<dbReference type="SUPFAM" id="SSF52283">
    <property type="entry name" value="Formate/glycerate dehydrogenase catalytic domain-like"/>
    <property type="match status" value="1"/>
</dbReference>
<dbReference type="InterPro" id="IPR029753">
    <property type="entry name" value="D-isomer_DH_CS"/>
</dbReference>
<protein>
    <recommendedName>
        <fullName evidence="4">D-isomer specific 2-hydroxyacid dehydrogenase NAD-binding domain-containing protein</fullName>
    </recommendedName>
</protein>
<evidence type="ECO:0000313" key="5">
    <source>
        <dbReference type="EMBL" id="GID58157.1"/>
    </source>
</evidence>
<dbReference type="InterPro" id="IPR036291">
    <property type="entry name" value="NAD(P)-bd_dom_sf"/>
</dbReference>
<evidence type="ECO:0000259" key="4">
    <source>
        <dbReference type="Pfam" id="PF02826"/>
    </source>
</evidence>
<dbReference type="PANTHER" id="PTHR43761:SF1">
    <property type="entry name" value="D-ISOMER SPECIFIC 2-HYDROXYACID DEHYDROGENASE CATALYTIC DOMAIN-CONTAINING PROTEIN-RELATED"/>
    <property type="match status" value="1"/>
</dbReference>
<evidence type="ECO:0000313" key="6">
    <source>
        <dbReference type="Proteomes" id="UP000612282"/>
    </source>
</evidence>
<organism evidence="5 6">
    <name type="scientific">Actinoplanes couchii</name>
    <dbReference type="NCBI Taxonomy" id="403638"/>
    <lineage>
        <taxon>Bacteria</taxon>
        <taxon>Bacillati</taxon>
        <taxon>Actinomycetota</taxon>
        <taxon>Actinomycetes</taxon>
        <taxon>Micromonosporales</taxon>
        <taxon>Micromonosporaceae</taxon>
        <taxon>Actinoplanes</taxon>
    </lineage>
</organism>